<sequence>MRLNSASTSIRLTTEEPKQDGFLPFLNANVKYSDGRIGSMRYRKPASHNIIIHARSCHPAYVKRNVVRHLITTASEITSVNSQKVQDEVHKILRQNGYGTDDHRCWRPHRVPGGTSLILPFISDAFALDVNGAVKRSQLPICLVFRPPPSLQRLLTSSRPYERRDQMNCRICTGDNHVCMMKCVVYKVVCESCQEFYIGETARPFHCRIDEHIRALRSPQNYPENLFSRHRTHRHARDPPPRLQVFVLYKDVIDPVERKIKEAIVIKEQTPPINIRDEMRNTLKLITV</sequence>
<dbReference type="EMBL" id="KN730703">
    <property type="protein sequence ID" value="KIH60716.1"/>
    <property type="molecule type" value="Genomic_DNA"/>
</dbReference>
<reference evidence="2 3" key="1">
    <citation type="submission" date="2013-12" db="EMBL/GenBank/DDBJ databases">
        <title>Draft genome of the parsitic nematode Ancylostoma duodenale.</title>
        <authorList>
            <person name="Mitreva M."/>
        </authorList>
    </citation>
    <scope>NUCLEOTIDE SEQUENCE [LARGE SCALE GENOMIC DNA]</scope>
    <source>
        <strain evidence="2 3">Zhejiang</strain>
    </source>
</reference>
<evidence type="ECO:0000313" key="2">
    <source>
        <dbReference type="EMBL" id="KIH60716.1"/>
    </source>
</evidence>
<evidence type="ECO:0000259" key="1">
    <source>
        <dbReference type="Pfam" id="PF26215"/>
    </source>
</evidence>
<feature type="domain" description="Helix-turn-helix" evidence="1">
    <location>
        <begin position="50"/>
        <end position="98"/>
    </location>
</feature>
<dbReference type="Pfam" id="PF26215">
    <property type="entry name" value="HTH_animal"/>
    <property type="match status" value="1"/>
</dbReference>
<dbReference type="InterPro" id="IPR058912">
    <property type="entry name" value="HTH_animal"/>
</dbReference>
<dbReference type="Proteomes" id="UP000054047">
    <property type="component" value="Unassembled WGS sequence"/>
</dbReference>
<dbReference type="AlphaFoldDB" id="A0A0C2GU51"/>
<proteinExistence type="predicted"/>
<evidence type="ECO:0000313" key="3">
    <source>
        <dbReference type="Proteomes" id="UP000054047"/>
    </source>
</evidence>
<protein>
    <recommendedName>
        <fullName evidence="1">Helix-turn-helix domain-containing protein</fullName>
    </recommendedName>
</protein>
<dbReference type="PANTHER" id="PTHR21301:SF10">
    <property type="entry name" value="REVERSE TRANSCRIPTASE DOMAIN-CONTAINING PROTEIN"/>
    <property type="match status" value="1"/>
</dbReference>
<name>A0A0C2GU51_9BILA</name>
<gene>
    <name evidence="2" type="ORF">ANCDUO_09021</name>
</gene>
<keyword evidence="3" id="KW-1185">Reference proteome</keyword>
<dbReference type="PANTHER" id="PTHR21301">
    <property type="entry name" value="REVERSE TRANSCRIPTASE"/>
    <property type="match status" value="1"/>
</dbReference>
<organism evidence="2 3">
    <name type="scientific">Ancylostoma duodenale</name>
    <dbReference type="NCBI Taxonomy" id="51022"/>
    <lineage>
        <taxon>Eukaryota</taxon>
        <taxon>Metazoa</taxon>
        <taxon>Ecdysozoa</taxon>
        <taxon>Nematoda</taxon>
        <taxon>Chromadorea</taxon>
        <taxon>Rhabditida</taxon>
        <taxon>Rhabditina</taxon>
        <taxon>Rhabditomorpha</taxon>
        <taxon>Strongyloidea</taxon>
        <taxon>Ancylostomatidae</taxon>
        <taxon>Ancylostomatinae</taxon>
        <taxon>Ancylostoma</taxon>
    </lineage>
</organism>
<accession>A0A0C2GU51</accession>
<dbReference type="OrthoDB" id="5866159at2759"/>